<feature type="transmembrane region" description="Helical" evidence="1">
    <location>
        <begin position="20"/>
        <end position="43"/>
    </location>
</feature>
<evidence type="ECO:0000256" key="1">
    <source>
        <dbReference type="SAM" id="Phobius"/>
    </source>
</evidence>
<reference evidence="2" key="1">
    <citation type="submission" date="2021-03" db="EMBL/GenBank/DDBJ databases">
        <authorList>
            <person name="Kanchanasin P."/>
            <person name="Saeng-In P."/>
            <person name="Phongsopitanun W."/>
            <person name="Yuki M."/>
            <person name="Kudo T."/>
            <person name="Ohkuma M."/>
            <person name="Tanasupawat S."/>
        </authorList>
    </citation>
    <scope>NUCLEOTIDE SEQUENCE</scope>
    <source>
        <strain evidence="2">GKU 128</strain>
    </source>
</reference>
<name>A0A939PL19_9ACTN</name>
<organism evidence="2 3">
    <name type="scientific">Actinomadura barringtoniae</name>
    <dbReference type="NCBI Taxonomy" id="1427535"/>
    <lineage>
        <taxon>Bacteria</taxon>
        <taxon>Bacillati</taxon>
        <taxon>Actinomycetota</taxon>
        <taxon>Actinomycetes</taxon>
        <taxon>Streptosporangiales</taxon>
        <taxon>Thermomonosporaceae</taxon>
        <taxon>Actinomadura</taxon>
    </lineage>
</organism>
<keyword evidence="1" id="KW-0812">Transmembrane</keyword>
<dbReference type="RefSeq" id="WP_208259934.1">
    <property type="nucleotide sequence ID" value="NZ_JAGEOJ010000015.1"/>
</dbReference>
<proteinExistence type="predicted"/>
<gene>
    <name evidence="2" type="ORF">J4573_33420</name>
</gene>
<protein>
    <submittedName>
        <fullName evidence="2">Uncharacterized protein</fullName>
    </submittedName>
</protein>
<evidence type="ECO:0000313" key="2">
    <source>
        <dbReference type="EMBL" id="MBO2452028.1"/>
    </source>
</evidence>
<dbReference type="EMBL" id="JAGEOJ010000015">
    <property type="protein sequence ID" value="MBO2452028.1"/>
    <property type="molecule type" value="Genomic_DNA"/>
</dbReference>
<dbReference type="AlphaFoldDB" id="A0A939PL19"/>
<sequence length="141" mass="15683">MFFLGIAMVHFLTLPDGFHIEPYIGVSLIIALMMALFGAGALLVEDRDRVWWYALAEGLLNGFGYVLSRVQGLPLTSGQGVSGGWFRATGMALAFFGFLLAALAGWILISRRLRRRNRYFPITSAFQRRLAPPPRAKHPAE</sequence>
<feature type="transmembrane region" description="Helical" evidence="1">
    <location>
        <begin position="50"/>
        <end position="68"/>
    </location>
</feature>
<keyword evidence="3" id="KW-1185">Reference proteome</keyword>
<evidence type="ECO:0000313" key="3">
    <source>
        <dbReference type="Proteomes" id="UP000669179"/>
    </source>
</evidence>
<comment type="caution">
    <text evidence="2">The sequence shown here is derived from an EMBL/GenBank/DDBJ whole genome shotgun (WGS) entry which is preliminary data.</text>
</comment>
<keyword evidence="1" id="KW-0472">Membrane</keyword>
<dbReference type="Proteomes" id="UP000669179">
    <property type="component" value="Unassembled WGS sequence"/>
</dbReference>
<keyword evidence="1" id="KW-1133">Transmembrane helix</keyword>
<feature type="transmembrane region" description="Helical" evidence="1">
    <location>
        <begin position="88"/>
        <end position="109"/>
    </location>
</feature>
<accession>A0A939PL19</accession>